<proteinExistence type="predicted"/>
<dbReference type="Gene3D" id="1.10.3210.10">
    <property type="entry name" value="Hypothetical protein af1432"/>
    <property type="match status" value="1"/>
</dbReference>
<accession>A0A844BWA4</accession>
<gene>
    <name evidence="1" type="ORF">GF867_02055</name>
</gene>
<name>A0A844BWA4_9LACT</name>
<organism evidence="1 2">
    <name type="scientific">Fundicoccus ignavus</name>
    <dbReference type="NCBI Taxonomy" id="2664442"/>
    <lineage>
        <taxon>Bacteria</taxon>
        <taxon>Bacillati</taxon>
        <taxon>Bacillota</taxon>
        <taxon>Bacilli</taxon>
        <taxon>Lactobacillales</taxon>
        <taxon>Aerococcaceae</taxon>
        <taxon>Fundicoccus</taxon>
    </lineage>
</organism>
<evidence type="ECO:0000313" key="2">
    <source>
        <dbReference type="Proteomes" id="UP000440066"/>
    </source>
</evidence>
<reference evidence="1 2" key="1">
    <citation type="submission" date="2019-11" db="EMBL/GenBank/DDBJ databases">
        <title>Characterisation of Fundicoccus ignavus gen. nov. sp. nov., a novel genus of the family Aerococcaceae from bulk tank milk.</title>
        <authorList>
            <person name="Siebert A."/>
            <person name="Huptas C."/>
            <person name="Wenning M."/>
            <person name="Scherer S."/>
            <person name="Doll E.V."/>
        </authorList>
    </citation>
    <scope>NUCLEOTIDE SEQUENCE [LARGE SCALE GENOMIC DNA]</scope>
    <source>
        <strain evidence="1 2">DSM 109652</strain>
    </source>
</reference>
<protein>
    <submittedName>
        <fullName evidence="1">HD domain-containing protein</fullName>
    </submittedName>
</protein>
<dbReference type="RefSeq" id="WP_366927722.1">
    <property type="nucleotide sequence ID" value="NZ_WJQT01000001.1"/>
</dbReference>
<dbReference type="Proteomes" id="UP000440066">
    <property type="component" value="Unassembled WGS sequence"/>
</dbReference>
<dbReference type="SUPFAM" id="SSF109604">
    <property type="entry name" value="HD-domain/PDEase-like"/>
    <property type="match status" value="1"/>
</dbReference>
<dbReference type="AlphaFoldDB" id="A0A844BWA4"/>
<evidence type="ECO:0000313" key="1">
    <source>
        <dbReference type="EMBL" id="MRJ46354.1"/>
    </source>
</evidence>
<sequence>MQNSLAIAKDFDVDLNMVYVIAAFHDLGLAVNREQHHYHSKIILLSNQTLLNFFTKDDINIMGKAVEDHRASNTNELRSIDGKIVSEADLDLNAERIIRRILEFGMDVLKIDHKDVLLQEAQHHLKQKYGQYRKFNLWINQKNSQKALNDIQSYIDDTVLFEEYTNHLFETYFSPSN</sequence>
<dbReference type="EMBL" id="WJQT01000001">
    <property type="protein sequence ID" value="MRJ46354.1"/>
    <property type="molecule type" value="Genomic_DNA"/>
</dbReference>
<comment type="caution">
    <text evidence="1">The sequence shown here is derived from an EMBL/GenBank/DDBJ whole genome shotgun (WGS) entry which is preliminary data.</text>
</comment>